<dbReference type="InterPro" id="IPR034804">
    <property type="entry name" value="SQR/QFR_C/D"/>
</dbReference>
<evidence type="ECO:0000313" key="9">
    <source>
        <dbReference type="EMBL" id="ADB58884.1"/>
    </source>
</evidence>
<proteinExistence type="predicted"/>
<name>D2RFJ0_ARCPA</name>
<dbReference type="GO" id="GO:0009055">
    <property type="term" value="F:electron transfer activity"/>
    <property type="evidence" value="ECO:0007669"/>
    <property type="project" value="InterPro"/>
</dbReference>
<reference evidence="9 10" key="1">
    <citation type="journal article" date="2010" name="Stand. Genomic Sci.">
        <title>Complete genome sequence of Archaeoglobus profundus type strain (AV18).</title>
        <authorList>
            <person name="von Jan M."/>
            <person name="Lapidus A."/>
            <person name="Del Rio T.G."/>
            <person name="Copeland A."/>
            <person name="Tice H."/>
            <person name="Cheng J.F."/>
            <person name="Lucas S."/>
            <person name="Chen F."/>
            <person name="Nolan M."/>
            <person name="Goodwin L."/>
            <person name="Han C."/>
            <person name="Pitluck S."/>
            <person name="Liolios K."/>
            <person name="Ivanova N."/>
            <person name="Mavromatis K."/>
            <person name="Ovchinnikova G."/>
            <person name="Chertkov O."/>
            <person name="Pati A."/>
            <person name="Chen A."/>
            <person name="Palaniappan K."/>
            <person name="Land M."/>
            <person name="Hauser L."/>
            <person name="Chang Y.J."/>
            <person name="Jeffries C.D."/>
            <person name="Saunders E."/>
            <person name="Brettin T."/>
            <person name="Detter J.C."/>
            <person name="Chain P."/>
            <person name="Eichinger K."/>
            <person name="Huber H."/>
            <person name="Spring S."/>
            <person name="Rohde M."/>
            <person name="Goker M."/>
            <person name="Wirth R."/>
            <person name="Woyke T."/>
            <person name="Bristow J."/>
            <person name="Eisen J.A."/>
            <person name="Markowitz V."/>
            <person name="Hugenholtz P."/>
            <person name="Kyrpides N.C."/>
            <person name="Klenk H.P."/>
        </authorList>
    </citation>
    <scope>NUCLEOTIDE SEQUENCE [LARGE SCALE GENOMIC DNA]</scope>
    <source>
        <strain evidence="10">DSM 5631 / JCM 9629 / NBRC 100127 / Av18</strain>
    </source>
</reference>
<evidence type="ECO:0000313" key="10">
    <source>
        <dbReference type="Proteomes" id="UP000001901"/>
    </source>
</evidence>
<dbReference type="HOGENOM" id="CLU_127125_2_1_2"/>
<evidence type="ECO:0000256" key="8">
    <source>
        <dbReference type="SAM" id="Phobius"/>
    </source>
</evidence>
<protein>
    <recommendedName>
        <fullName evidence="11">Succinate dehydrogenase, cytochrome b556 subunit</fullName>
    </recommendedName>
</protein>
<dbReference type="GeneID" id="8740537"/>
<dbReference type="InterPro" id="IPR039023">
    <property type="entry name" value="SdhC_prok"/>
</dbReference>
<dbReference type="RefSeq" id="WP_012941219.1">
    <property type="nucleotide sequence ID" value="NC_013741.1"/>
</dbReference>
<comment type="subcellular location">
    <subcellularLocation>
        <location evidence="1">Membrane</location>
    </subcellularLocation>
</comment>
<keyword evidence="3 8" id="KW-0812">Transmembrane</keyword>
<dbReference type="GO" id="GO:0046872">
    <property type="term" value="F:metal ion binding"/>
    <property type="evidence" value="ECO:0007669"/>
    <property type="project" value="UniProtKB-KW"/>
</dbReference>
<dbReference type="Pfam" id="PF01127">
    <property type="entry name" value="Sdh_cyt"/>
    <property type="match status" value="1"/>
</dbReference>
<dbReference type="GO" id="GO:0006099">
    <property type="term" value="P:tricarboxylic acid cycle"/>
    <property type="evidence" value="ECO:0007669"/>
    <property type="project" value="InterPro"/>
</dbReference>
<dbReference type="InterPro" id="IPR000701">
    <property type="entry name" value="SuccDH_FuR_B_TM-su"/>
</dbReference>
<evidence type="ECO:0000256" key="4">
    <source>
        <dbReference type="ARBA" id="ARBA00022723"/>
    </source>
</evidence>
<dbReference type="AlphaFoldDB" id="D2RFJ0"/>
<dbReference type="SUPFAM" id="SSF81343">
    <property type="entry name" value="Fumarate reductase respiratory complex transmembrane subunits"/>
    <property type="match status" value="1"/>
</dbReference>
<dbReference type="PIRSF" id="PIRSF000178">
    <property type="entry name" value="SDH_cyt_b560"/>
    <property type="match status" value="1"/>
</dbReference>
<keyword evidence="2" id="KW-0349">Heme</keyword>
<evidence type="ECO:0000256" key="1">
    <source>
        <dbReference type="ARBA" id="ARBA00004370"/>
    </source>
</evidence>
<keyword evidence="6" id="KW-0408">Iron</keyword>
<feature type="transmembrane region" description="Helical" evidence="8">
    <location>
        <begin position="49"/>
        <end position="72"/>
    </location>
</feature>
<dbReference type="OrthoDB" id="51516at2157"/>
<accession>D2RFJ0</accession>
<dbReference type="PANTHER" id="PTHR41910">
    <property type="entry name" value="SUCCINATE DEHYDROGENASE 2 MEMBRANE SUBUNIT SDHC"/>
    <property type="match status" value="1"/>
</dbReference>
<evidence type="ECO:0000256" key="7">
    <source>
        <dbReference type="ARBA" id="ARBA00023136"/>
    </source>
</evidence>
<gene>
    <name evidence="9" type="ordered locus">Arcpr_1841</name>
</gene>
<evidence type="ECO:0000256" key="5">
    <source>
        <dbReference type="ARBA" id="ARBA00022989"/>
    </source>
</evidence>
<dbReference type="KEGG" id="apo:Arcpr_1841"/>
<dbReference type="eggNOG" id="arCOG02244">
    <property type="taxonomic scope" value="Archaea"/>
</dbReference>
<evidence type="ECO:0008006" key="11">
    <source>
        <dbReference type="Google" id="ProtNLM"/>
    </source>
</evidence>
<feature type="transmembrane region" description="Helical" evidence="8">
    <location>
        <begin position="7"/>
        <end position="29"/>
    </location>
</feature>
<dbReference type="EMBL" id="CP001857">
    <property type="protein sequence ID" value="ADB58884.1"/>
    <property type="molecule type" value="Genomic_DNA"/>
</dbReference>
<keyword evidence="4" id="KW-0479">Metal-binding</keyword>
<dbReference type="PaxDb" id="572546-Arcpr_1841"/>
<dbReference type="GO" id="GO:0016020">
    <property type="term" value="C:membrane"/>
    <property type="evidence" value="ECO:0007669"/>
    <property type="project" value="UniProtKB-SubCell"/>
</dbReference>
<evidence type="ECO:0000256" key="6">
    <source>
        <dbReference type="ARBA" id="ARBA00023004"/>
    </source>
</evidence>
<keyword evidence="10" id="KW-1185">Reference proteome</keyword>
<organism evidence="9 10">
    <name type="scientific">Archaeoglobus profundus (strain DSM 5631 / JCM 9629 / NBRC 100127 / Av18)</name>
    <dbReference type="NCBI Taxonomy" id="572546"/>
    <lineage>
        <taxon>Archaea</taxon>
        <taxon>Methanobacteriati</taxon>
        <taxon>Methanobacteriota</taxon>
        <taxon>Archaeoglobi</taxon>
        <taxon>Archaeoglobales</taxon>
        <taxon>Archaeoglobaceae</taxon>
        <taxon>Archaeoglobus</taxon>
    </lineage>
</organism>
<evidence type="ECO:0000256" key="2">
    <source>
        <dbReference type="ARBA" id="ARBA00022617"/>
    </source>
</evidence>
<dbReference type="PANTHER" id="PTHR41910:SF1">
    <property type="entry name" value="SUCCINATE DEHYDROGENASE HYDROPHOBIC MEMBRANE ANCHOR SUBUNIT"/>
    <property type="match status" value="1"/>
</dbReference>
<dbReference type="InterPro" id="IPR014314">
    <property type="entry name" value="Succ_DH_cytb556"/>
</dbReference>
<dbReference type="STRING" id="572546.Arcpr_1841"/>
<dbReference type="Proteomes" id="UP000001901">
    <property type="component" value="Chromosome"/>
</dbReference>
<evidence type="ECO:0000256" key="3">
    <source>
        <dbReference type="ARBA" id="ARBA00022692"/>
    </source>
</evidence>
<dbReference type="Gene3D" id="1.20.1300.10">
    <property type="entry name" value="Fumarate reductase/succinate dehydrogenase, transmembrane subunit"/>
    <property type="match status" value="1"/>
</dbReference>
<sequence length="106" mass="12081">MSLNTVAFYLHRITGVILAIYLCIHLVFIGTVKTGEYANLIKITLSKEFLPLDLLLFLVGIYHGVNGIRLILHEFGLLYRYRKALLYATPIITLIIWVFVCLEVIG</sequence>
<keyword evidence="5 8" id="KW-1133">Transmembrane helix</keyword>
<feature type="transmembrane region" description="Helical" evidence="8">
    <location>
        <begin position="84"/>
        <end position="105"/>
    </location>
</feature>
<keyword evidence="7 8" id="KW-0472">Membrane</keyword>